<evidence type="ECO:0000313" key="3">
    <source>
        <dbReference type="EMBL" id="KAK7497149.1"/>
    </source>
</evidence>
<feature type="region of interest" description="Disordered" evidence="2">
    <location>
        <begin position="319"/>
        <end position="346"/>
    </location>
</feature>
<dbReference type="Proteomes" id="UP001519460">
    <property type="component" value="Unassembled WGS sequence"/>
</dbReference>
<dbReference type="AlphaFoldDB" id="A0ABD0LCH8"/>
<accession>A0ABD0LCH8</accession>
<feature type="coiled-coil region" evidence="1">
    <location>
        <begin position="58"/>
        <end position="116"/>
    </location>
</feature>
<sequence>MAAKYPMAEPHGLKKVMKPVISTDVMGNRNVEVKAVGAWAEPATFFSQIRVPDAVWAAQREEEKIAVMQKQKEQRLRQFQQDVKKRVRHMNKVKRKQQLEKDFELMEKEHKLVQRSLKSSEHMVGQKDHVMQQVTPSVSIKQSSAAGLQDEPFEGGRNRKVFNEHNEQQNGDTSAWSDTTSRIVRYSALEVEVLQEVLNDKESDDEDFGGDDSSDSEGEESDENQHPPLLSELAAEGEGDSTFDPGDVDIDMVHTFTSQARQKLSSRRLEDVPDCDSDSDMLPGGRWEKADQSPPWARPAWSELQINDISEDKEELEKFRHAQSRRPTSAPDLRVGATEEAERKRRGQQMLNYRRLYSDLERQTVRENDRRKKQRSQIYKIKKEKEEWRKFEEDQARRLVEPRDPVTGETCLETNLREQYLDALRKNLREKLTKQGRELPPLCCCGETLWDTHPDTCANNCFFYKNHRAYARALQSMLTSSEVM</sequence>
<evidence type="ECO:0000313" key="4">
    <source>
        <dbReference type="Proteomes" id="UP001519460"/>
    </source>
</evidence>
<dbReference type="PANTHER" id="PTHR14817:SF2">
    <property type="entry name" value="COILED-COIL DOMAIN-CONTAINING PROTEIN 15"/>
    <property type="match status" value="1"/>
</dbReference>
<dbReference type="PANTHER" id="PTHR14817">
    <property type="entry name" value="COILED-COIL DOMAIN-CONTAINING PROTEIN 15"/>
    <property type="match status" value="1"/>
</dbReference>
<evidence type="ECO:0000256" key="1">
    <source>
        <dbReference type="SAM" id="Coils"/>
    </source>
</evidence>
<name>A0ABD0LCH8_9CAEN</name>
<keyword evidence="4" id="KW-1185">Reference proteome</keyword>
<organism evidence="3 4">
    <name type="scientific">Batillaria attramentaria</name>
    <dbReference type="NCBI Taxonomy" id="370345"/>
    <lineage>
        <taxon>Eukaryota</taxon>
        <taxon>Metazoa</taxon>
        <taxon>Spiralia</taxon>
        <taxon>Lophotrochozoa</taxon>
        <taxon>Mollusca</taxon>
        <taxon>Gastropoda</taxon>
        <taxon>Caenogastropoda</taxon>
        <taxon>Sorbeoconcha</taxon>
        <taxon>Cerithioidea</taxon>
        <taxon>Batillariidae</taxon>
        <taxon>Batillaria</taxon>
    </lineage>
</organism>
<proteinExistence type="predicted"/>
<dbReference type="InterPro" id="IPR037693">
    <property type="entry name" value="CCDC15"/>
</dbReference>
<protein>
    <recommendedName>
        <fullName evidence="5">Coiled-coil domain-containing protein 15</fullName>
    </recommendedName>
</protein>
<feature type="region of interest" description="Disordered" evidence="2">
    <location>
        <begin position="197"/>
        <end position="299"/>
    </location>
</feature>
<dbReference type="EMBL" id="JACVVK020000061">
    <property type="protein sequence ID" value="KAK7497149.1"/>
    <property type="molecule type" value="Genomic_DNA"/>
</dbReference>
<evidence type="ECO:0000256" key="2">
    <source>
        <dbReference type="SAM" id="MobiDB-lite"/>
    </source>
</evidence>
<feature type="compositionally biased region" description="Acidic residues" evidence="2">
    <location>
        <begin position="235"/>
        <end position="250"/>
    </location>
</feature>
<feature type="compositionally biased region" description="Acidic residues" evidence="2">
    <location>
        <begin position="202"/>
        <end position="222"/>
    </location>
</feature>
<comment type="caution">
    <text evidence="3">The sequence shown here is derived from an EMBL/GenBank/DDBJ whole genome shotgun (WGS) entry which is preliminary data.</text>
</comment>
<evidence type="ECO:0008006" key="5">
    <source>
        <dbReference type="Google" id="ProtNLM"/>
    </source>
</evidence>
<reference evidence="3 4" key="1">
    <citation type="journal article" date="2023" name="Sci. Data">
        <title>Genome assembly of the Korean intertidal mud-creeper Batillaria attramentaria.</title>
        <authorList>
            <person name="Patra A.K."/>
            <person name="Ho P.T."/>
            <person name="Jun S."/>
            <person name="Lee S.J."/>
            <person name="Kim Y."/>
            <person name="Won Y.J."/>
        </authorList>
    </citation>
    <scope>NUCLEOTIDE SEQUENCE [LARGE SCALE GENOMIC DNA]</scope>
    <source>
        <strain evidence="3">Wonlab-2016</strain>
    </source>
</reference>
<keyword evidence="1" id="KW-0175">Coiled coil</keyword>
<gene>
    <name evidence="3" type="ORF">BaRGS_00011679</name>
</gene>